<dbReference type="InterPro" id="IPR046038">
    <property type="entry name" value="DUF5996"/>
</dbReference>
<sequence>MTGHTTEQVGSWPRLRVADWAETRDTLQMWTQIVGKIRLAHAPMVNHWWQVTLYVSPRGLNTSAIPYRTGAFDIEFDFIDHRLRIRVSDGSLRELALEPKSVSRFYAEIMLALAELGIQTRIHARPNEVAPAIPFAEDFRHASYDPRSARLFWGQLLQANRALGEFRSQFVGKISPVHLFWGAMDLACTRFSGRPAPPHPSGGIPNCPDWVTTEAYSLELASCGFWPGGGEEGAFYAYAYPEPAGFADRPVRPAAASYQRDLGEFVLPYEAVAAAADPDRVLSEFLHDTYEAVAELGGWDREALEAAHIADHRHLA</sequence>
<dbReference type="OrthoDB" id="9800945at2"/>
<proteinExistence type="predicted"/>
<comment type="caution">
    <text evidence="1">The sequence shown here is derived from an EMBL/GenBank/DDBJ whole genome shotgun (WGS) entry which is preliminary data.</text>
</comment>
<dbReference type="Pfam" id="PF19459">
    <property type="entry name" value="DUF5996"/>
    <property type="match status" value="1"/>
</dbReference>
<name>A0A1S2NZ73_9ACTN</name>
<organism evidence="1 2">
    <name type="scientific">Streptomyces colonosanans</name>
    <dbReference type="NCBI Taxonomy" id="1428652"/>
    <lineage>
        <taxon>Bacteria</taxon>
        <taxon>Bacillati</taxon>
        <taxon>Actinomycetota</taxon>
        <taxon>Actinomycetes</taxon>
        <taxon>Kitasatosporales</taxon>
        <taxon>Streptomycetaceae</taxon>
        <taxon>Streptomyces</taxon>
    </lineage>
</organism>
<dbReference type="AlphaFoldDB" id="A0A1S2NZ73"/>
<dbReference type="RefSeq" id="WP_071368896.1">
    <property type="nucleotide sequence ID" value="NZ_MLYP01000072.1"/>
</dbReference>
<evidence type="ECO:0000313" key="1">
    <source>
        <dbReference type="EMBL" id="OIJ86731.1"/>
    </source>
</evidence>
<evidence type="ECO:0008006" key="3">
    <source>
        <dbReference type="Google" id="ProtNLM"/>
    </source>
</evidence>
<reference evidence="1 2" key="1">
    <citation type="submission" date="2016-10" db="EMBL/GenBank/DDBJ databases">
        <title>Genome sequence of Streptomyces sp. MUSC 93.</title>
        <authorList>
            <person name="Lee L.-H."/>
            <person name="Ser H.-L."/>
            <person name="Law J.W.-F."/>
        </authorList>
    </citation>
    <scope>NUCLEOTIDE SEQUENCE [LARGE SCALE GENOMIC DNA]</scope>
    <source>
        <strain evidence="1 2">MUSC 93</strain>
    </source>
</reference>
<gene>
    <name evidence="1" type="ORF">BIV24_25850</name>
</gene>
<dbReference type="Proteomes" id="UP000179935">
    <property type="component" value="Unassembled WGS sequence"/>
</dbReference>
<accession>A0A1S2NZ73</accession>
<dbReference type="EMBL" id="MLYP01000072">
    <property type="protein sequence ID" value="OIJ86731.1"/>
    <property type="molecule type" value="Genomic_DNA"/>
</dbReference>
<protein>
    <recommendedName>
        <fullName evidence="3">Ava_C0101 and related proteins</fullName>
    </recommendedName>
</protein>
<evidence type="ECO:0000313" key="2">
    <source>
        <dbReference type="Proteomes" id="UP000179935"/>
    </source>
</evidence>
<keyword evidence="2" id="KW-1185">Reference proteome</keyword>
<dbReference type="STRING" id="1428652.BIV24_25850"/>